<dbReference type="InterPro" id="IPR021109">
    <property type="entry name" value="Peptidase_aspartic_dom_sf"/>
</dbReference>
<name>A0A4Q2VJ91_FUSOX</name>
<comment type="caution">
    <text evidence="1">The sequence shown here is derived from an EMBL/GenBank/DDBJ whole genome shotgun (WGS) entry which is preliminary data.</text>
</comment>
<dbReference type="Proteomes" id="UP000290540">
    <property type="component" value="Unassembled WGS sequence"/>
</dbReference>
<evidence type="ECO:0000313" key="1">
    <source>
        <dbReference type="EMBL" id="RYC86017.1"/>
    </source>
</evidence>
<protein>
    <submittedName>
        <fullName evidence="1">Uncharacterized protein</fullName>
    </submittedName>
</protein>
<proteinExistence type="predicted"/>
<organism evidence="1 2">
    <name type="scientific">Fusarium oxysporum f. sp. narcissi</name>
    <dbReference type="NCBI Taxonomy" id="451672"/>
    <lineage>
        <taxon>Eukaryota</taxon>
        <taxon>Fungi</taxon>
        <taxon>Dikarya</taxon>
        <taxon>Ascomycota</taxon>
        <taxon>Pezizomycotina</taxon>
        <taxon>Sordariomycetes</taxon>
        <taxon>Hypocreomycetidae</taxon>
        <taxon>Hypocreales</taxon>
        <taxon>Nectriaceae</taxon>
        <taxon>Fusarium</taxon>
        <taxon>Fusarium oxysporum species complex</taxon>
    </lineage>
</organism>
<gene>
    <name evidence="1" type="ORF">BFJ63_vAg11196</name>
</gene>
<sequence>MKYNILFVSAAAELLTVKLESRSQSQLSSWWNTADFQWPSWVVCVQRSQDFHPDVVEPRQADAASSCFLAFLSFGNNGMGEMTLGGVDTSEYEGELKKVPFNETVVSLGGNWYINNPANYINRTVTHLLKMQRIFSPLHISTPALHISWLQIARPPSMYATISPNIKLDKLGV</sequence>
<dbReference type="AlphaFoldDB" id="A0A4Q2VJ91"/>
<dbReference type="SUPFAM" id="SSF50630">
    <property type="entry name" value="Acid proteases"/>
    <property type="match status" value="1"/>
</dbReference>
<evidence type="ECO:0000313" key="2">
    <source>
        <dbReference type="Proteomes" id="UP000290540"/>
    </source>
</evidence>
<reference evidence="1 2" key="1">
    <citation type="submission" date="2016-12" db="EMBL/GenBank/DDBJ databases">
        <title>Draft genome sequence of Fusarium oxysporum causing rot on Narcissus.</title>
        <authorList>
            <person name="Armitage A.D."/>
            <person name="Taylor A."/>
            <person name="Clarkson J.P."/>
            <person name="Harrison R.J."/>
            <person name="Jackson A.C."/>
        </authorList>
    </citation>
    <scope>NUCLEOTIDE SEQUENCE [LARGE SCALE GENOMIC DNA]</scope>
    <source>
        <strain evidence="1 2">N139</strain>
    </source>
</reference>
<dbReference type="EMBL" id="MQTW01000097">
    <property type="protein sequence ID" value="RYC86017.1"/>
    <property type="molecule type" value="Genomic_DNA"/>
</dbReference>
<accession>A0A4Q2VJ91</accession>